<keyword evidence="2" id="KW-1185">Reference proteome</keyword>
<feature type="non-terminal residue" evidence="1">
    <location>
        <position position="54"/>
    </location>
</feature>
<proteinExistence type="predicted"/>
<comment type="caution">
    <text evidence="1">The sequence shown here is derived from an EMBL/GenBank/DDBJ whole genome shotgun (WGS) entry which is preliminary data.</text>
</comment>
<evidence type="ECO:0000313" key="1">
    <source>
        <dbReference type="EMBL" id="KAH9329838.1"/>
    </source>
</evidence>
<dbReference type="Proteomes" id="UP000824469">
    <property type="component" value="Unassembled WGS sequence"/>
</dbReference>
<name>A0AA38LLY6_TAXCH</name>
<protein>
    <submittedName>
        <fullName evidence="1">Uncharacterized protein</fullName>
    </submittedName>
</protein>
<reference evidence="1 2" key="1">
    <citation type="journal article" date="2021" name="Nat. Plants">
        <title>The Taxus genome provides insights into paclitaxel biosynthesis.</title>
        <authorList>
            <person name="Xiong X."/>
            <person name="Gou J."/>
            <person name="Liao Q."/>
            <person name="Li Y."/>
            <person name="Zhou Q."/>
            <person name="Bi G."/>
            <person name="Li C."/>
            <person name="Du R."/>
            <person name="Wang X."/>
            <person name="Sun T."/>
            <person name="Guo L."/>
            <person name="Liang H."/>
            <person name="Lu P."/>
            <person name="Wu Y."/>
            <person name="Zhang Z."/>
            <person name="Ro D.K."/>
            <person name="Shang Y."/>
            <person name="Huang S."/>
            <person name="Yan J."/>
        </authorList>
    </citation>
    <scope>NUCLEOTIDE SEQUENCE [LARGE SCALE GENOMIC DNA]</scope>
    <source>
        <strain evidence="1">Ta-2019</strain>
    </source>
</reference>
<evidence type="ECO:0000313" key="2">
    <source>
        <dbReference type="Proteomes" id="UP000824469"/>
    </source>
</evidence>
<sequence length="54" mass="6269">MSQYELSLFRANRPVRVITAQMSQLLPDCLFSFRPIRPVRVLHVLLSRTVRSAV</sequence>
<dbReference type="AlphaFoldDB" id="A0AA38LLY6"/>
<organism evidence="1 2">
    <name type="scientific">Taxus chinensis</name>
    <name type="common">Chinese yew</name>
    <name type="synonym">Taxus wallichiana var. chinensis</name>
    <dbReference type="NCBI Taxonomy" id="29808"/>
    <lineage>
        <taxon>Eukaryota</taxon>
        <taxon>Viridiplantae</taxon>
        <taxon>Streptophyta</taxon>
        <taxon>Embryophyta</taxon>
        <taxon>Tracheophyta</taxon>
        <taxon>Spermatophyta</taxon>
        <taxon>Pinopsida</taxon>
        <taxon>Pinidae</taxon>
        <taxon>Conifers II</taxon>
        <taxon>Cupressales</taxon>
        <taxon>Taxaceae</taxon>
        <taxon>Taxus</taxon>
    </lineage>
</organism>
<dbReference type="EMBL" id="JAHRHJ020000001">
    <property type="protein sequence ID" value="KAH9329838.1"/>
    <property type="molecule type" value="Genomic_DNA"/>
</dbReference>
<gene>
    <name evidence="1" type="ORF">KI387_001946</name>
</gene>
<accession>A0AA38LLY6</accession>